<sequence>MKQRPFCDQRPSMQANPLLQKPKIGRTIRSTQDLPDDDYRYGKVYHDNFGVKELVSEWQQLRPTQNRKMPKKVHAHKQDFVATNKAALRAGCVTAKEYREFRLQHEINVRPEDNAGAEEDKYLHSVHQSMVHGIPTPVTSEMKDCLTYQCGRDAVERAKQKQTLRHMPTPTTIKRQTNHGIKQTRASRGHSVKRNVSPSKADNFKMKRFLAIDHCAIVDHW</sequence>
<dbReference type="OrthoDB" id="532484at2759"/>
<dbReference type="AlphaFoldDB" id="A0A1J4KZ29"/>
<dbReference type="RefSeq" id="XP_068368102.1">
    <property type="nucleotide sequence ID" value="XM_068497926.1"/>
</dbReference>
<keyword evidence="3" id="KW-1185">Reference proteome</keyword>
<dbReference type="EMBL" id="MLAK01000292">
    <property type="protein sequence ID" value="OHT14966.1"/>
    <property type="molecule type" value="Genomic_DNA"/>
</dbReference>
<dbReference type="Proteomes" id="UP000179807">
    <property type="component" value="Unassembled WGS sequence"/>
</dbReference>
<dbReference type="InterPro" id="IPR029147">
    <property type="entry name" value="CFAP77"/>
</dbReference>
<gene>
    <name evidence="2" type="ORF">TRFO_14629</name>
</gene>
<dbReference type="GeneID" id="94832630"/>
<dbReference type="PANTHER" id="PTHR28617:SF1">
    <property type="entry name" value="CILIA- AND FLAGELLA-ASSOCIATED PROTEIN 77"/>
    <property type="match status" value="1"/>
</dbReference>
<dbReference type="VEuPathDB" id="TrichDB:TRFO_14629"/>
<protein>
    <submittedName>
        <fullName evidence="2">Uncharacterized protein</fullName>
    </submittedName>
</protein>
<name>A0A1J4KZ29_9EUKA</name>
<comment type="caution">
    <text evidence="2">The sequence shown here is derived from an EMBL/GenBank/DDBJ whole genome shotgun (WGS) entry which is preliminary data.</text>
</comment>
<evidence type="ECO:0000256" key="1">
    <source>
        <dbReference type="SAM" id="MobiDB-lite"/>
    </source>
</evidence>
<evidence type="ECO:0000313" key="2">
    <source>
        <dbReference type="EMBL" id="OHT14966.1"/>
    </source>
</evidence>
<evidence type="ECO:0000313" key="3">
    <source>
        <dbReference type="Proteomes" id="UP000179807"/>
    </source>
</evidence>
<proteinExistence type="predicted"/>
<feature type="region of interest" description="Disordered" evidence="1">
    <location>
        <begin position="176"/>
        <end position="198"/>
    </location>
</feature>
<dbReference type="Pfam" id="PF14825">
    <property type="entry name" value="CFAP77"/>
    <property type="match status" value="1"/>
</dbReference>
<organism evidence="2 3">
    <name type="scientific">Tritrichomonas foetus</name>
    <dbReference type="NCBI Taxonomy" id="1144522"/>
    <lineage>
        <taxon>Eukaryota</taxon>
        <taxon>Metamonada</taxon>
        <taxon>Parabasalia</taxon>
        <taxon>Tritrichomonadida</taxon>
        <taxon>Tritrichomonadidae</taxon>
        <taxon>Tritrichomonas</taxon>
    </lineage>
</organism>
<dbReference type="PANTHER" id="PTHR28617">
    <property type="entry name" value="CILIA- AND FLAGELLA-ASSOCIATED PROTEIN 77"/>
    <property type="match status" value="1"/>
</dbReference>
<accession>A0A1J4KZ29</accession>
<reference evidence="2" key="1">
    <citation type="submission" date="2016-10" db="EMBL/GenBank/DDBJ databases">
        <authorList>
            <person name="Benchimol M."/>
            <person name="Almeida L.G."/>
            <person name="Vasconcelos A.T."/>
            <person name="Perreira-Neves A."/>
            <person name="Rosa I.A."/>
            <person name="Tasca T."/>
            <person name="Bogo M.R."/>
            <person name="de Souza W."/>
        </authorList>
    </citation>
    <scope>NUCLEOTIDE SEQUENCE [LARGE SCALE GENOMIC DNA]</scope>
    <source>
        <strain evidence="2">K</strain>
    </source>
</reference>